<protein>
    <submittedName>
        <fullName evidence="2">Uncharacterized protein</fullName>
    </submittedName>
</protein>
<feature type="region of interest" description="Disordered" evidence="1">
    <location>
        <begin position="69"/>
        <end position="114"/>
    </location>
</feature>
<dbReference type="EMBL" id="BQNB010021281">
    <property type="protein sequence ID" value="GJU04747.1"/>
    <property type="molecule type" value="Genomic_DNA"/>
</dbReference>
<comment type="caution">
    <text evidence="2">The sequence shown here is derived from an EMBL/GenBank/DDBJ whole genome shotgun (WGS) entry which is preliminary data.</text>
</comment>
<evidence type="ECO:0000313" key="2">
    <source>
        <dbReference type="EMBL" id="GJU04747.1"/>
    </source>
</evidence>
<keyword evidence="3" id="KW-1185">Reference proteome</keyword>
<feature type="compositionally biased region" description="Basic residues" evidence="1">
    <location>
        <begin position="88"/>
        <end position="97"/>
    </location>
</feature>
<sequence>MTDFIRIELKFSGVHLSDHSSLHDKNTMSFSREKGSPYHLVDKDGMLDRLKFINKGDIYQVYGKCIPGRGIGSQEGKSTATPKEPTKPRKKPSKKKQVPRDESPESEGELENRQVSRKIRTLRAVAARLELANQKVIKESQHTSRLKHKTGSSSEGTGVSLGVPDELTGKSVVSDEGVGTSPKVSYETEYDYEAQSDDDVSSPTHFIIFSYQ</sequence>
<evidence type="ECO:0000313" key="3">
    <source>
        <dbReference type="Proteomes" id="UP001151760"/>
    </source>
</evidence>
<name>A0ABQ5IWZ2_9ASTR</name>
<evidence type="ECO:0000256" key="1">
    <source>
        <dbReference type="SAM" id="MobiDB-lite"/>
    </source>
</evidence>
<dbReference type="Proteomes" id="UP001151760">
    <property type="component" value="Unassembled WGS sequence"/>
</dbReference>
<organism evidence="2 3">
    <name type="scientific">Tanacetum coccineum</name>
    <dbReference type="NCBI Taxonomy" id="301880"/>
    <lineage>
        <taxon>Eukaryota</taxon>
        <taxon>Viridiplantae</taxon>
        <taxon>Streptophyta</taxon>
        <taxon>Embryophyta</taxon>
        <taxon>Tracheophyta</taxon>
        <taxon>Spermatophyta</taxon>
        <taxon>Magnoliopsida</taxon>
        <taxon>eudicotyledons</taxon>
        <taxon>Gunneridae</taxon>
        <taxon>Pentapetalae</taxon>
        <taxon>asterids</taxon>
        <taxon>campanulids</taxon>
        <taxon>Asterales</taxon>
        <taxon>Asteraceae</taxon>
        <taxon>Asteroideae</taxon>
        <taxon>Anthemideae</taxon>
        <taxon>Anthemidinae</taxon>
        <taxon>Tanacetum</taxon>
    </lineage>
</organism>
<reference evidence="2" key="2">
    <citation type="submission" date="2022-01" db="EMBL/GenBank/DDBJ databases">
        <authorList>
            <person name="Yamashiro T."/>
            <person name="Shiraishi A."/>
            <person name="Satake H."/>
            <person name="Nakayama K."/>
        </authorList>
    </citation>
    <scope>NUCLEOTIDE SEQUENCE</scope>
</reference>
<reference evidence="2" key="1">
    <citation type="journal article" date="2022" name="Int. J. Mol. Sci.">
        <title>Draft Genome of Tanacetum Coccineum: Genomic Comparison of Closely Related Tanacetum-Family Plants.</title>
        <authorList>
            <person name="Yamashiro T."/>
            <person name="Shiraishi A."/>
            <person name="Nakayama K."/>
            <person name="Satake H."/>
        </authorList>
    </citation>
    <scope>NUCLEOTIDE SEQUENCE</scope>
</reference>
<feature type="region of interest" description="Disordered" evidence="1">
    <location>
        <begin position="140"/>
        <end position="183"/>
    </location>
</feature>
<gene>
    <name evidence="2" type="ORF">Tco_1121177</name>
</gene>
<proteinExistence type="predicted"/>
<accession>A0ABQ5IWZ2</accession>